<feature type="disulfide bond" evidence="4">
    <location>
        <begin position="54"/>
        <end position="364"/>
    </location>
</feature>
<dbReference type="PIRSF" id="PIRSF000894">
    <property type="entry name" value="Acid_phosphatase"/>
    <property type="match status" value="1"/>
</dbReference>
<name>A0A9P7ENU2_9AGAM</name>
<dbReference type="RefSeq" id="XP_041200052.1">
    <property type="nucleotide sequence ID" value="XM_041332215.1"/>
</dbReference>
<evidence type="ECO:0000256" key="3">
    <source>
        <dbReference type="PIRSR" id="PIRSR000894-1"/>
    </source>
</evidence>
<evidence type="ECO:0000313" key="6">
    <source>
        <dbReference type="Proteomes" id="UP000807769"/>
    </source>
</evidence>
<sequence>MFIQGILNWLTLASLTFNSHKHEDDDPLKRLGNLTPYRVAPASHKVEAELPDNCSVDRVMLMHRHGSRGPAGTEEMDLINSLVQTLRNGHDALQDAYLPENLRFLQTGKGYESHLDPENLTIIGRQQLFNHGVEFGLKYPSFTTETLLSSTTQRGRFGREVEGKDLRTVDDIPGPVSWITPWTSCPGLDWHYASKASKPVANEWSTSYLPNITKRLNDLLPYGVSLTDDNTHGALYACAYDLAAGEESPWCDVFYANELADFEYELDLIMVASVGYLVSNDAGRVMGSVFVKELINRFSNTSEEAQSLYLEFGHDATIMAAMAAMNLNRDEPPLSSDGLRQHRRFRTSYQTPFAAQMIWESFTCKESFDGPQIRLVLNEETYPLRTCAETKQDRRFGTCSLDAFIRANQFSTDIEFGDDTWQAACGAHSEVLNVQGWLLKV</sequence>
<dbReference type="InterPro" id="IPR029033">
    <property type="entry name" value="His_PPase_superfam"/>
</dbReference>
<evidence type="ECO:0000313" key="5">
    <source>
        <dbReference type="EMBL" id="KAG1827205.1"/>
    </source>
</evidence>
<dbReference type="PANTHER" id="PTHR20963">
    <property type="entry name" value="MULTIPLE INOSITOL POLYPHOSPHATE PHOSPHATASE-RELATED"/>
    <property type="match status" value="1"/>
</dbReference>
<evidence type="ECO:0000256" key="1">
    <source>
        <dbReference type="ARBA" id="ARBA00022801"/>
    </source>
</evidence>
<organism evidence="5 6">
    <name type="scientific">Suillus subaureus</name>
    <dbReference type="NCBI Taxonomy" id="48587"/>
    <lineage>
        <taxon>Eukaryota</taxon>
        <taxon>Fungi</taxon>
        <taxon>Dikarya</taxon>
        <taxon>Basidiomycota</taxon>
        <taxon>Agaricomycotina</taxon>
        <taxon>Agaricomycetes</taxon>
        <taxon>Agaricomycetidae</taxon>
        <taxon>Boletales</taxon>
        <taxon>Suillineae</taxon>
        <taxon>Suillaceae</taxon>
        <taxon>Suillus</taxon>
    </lineage>
</organism>
<dbReference type="InterPro" id="IPR000560">
    <property type="entry name" value="His_Pase_clade-2"/>
</dbReference>
<dbReference type="InterPro" id="IPR033379">
    <property type="entry name" value="Acid_Pase_AS"/>
</dbReference>
<dbReference type="PROSITE" id="PS00616">
    <property type="entry name" value="HIS_ACID_PHOSPHAT_1"/>
    <property type="match status" value="1"/>
</dbReference>
<proteinExistence type="predicted"/>
<feature type="active site" description="Proton donor" evidence="3">
    <location>
        <position position="315"/>
    </location>
</feature>
<dbReference type="Pfam" id="PF00328">
    <property type="entry name" value="His_Phos_2"/>
    <property type="match status" value="2"/>
</dbReference>
<keyword evidence="4" id="KW-1015">Disulfide bond</keyword>
<accession>A0A9P7ENU2</accession>
<dbReference type="InterPro" id="IPR016274">
    <property type="entry name" value="Histidine_acid_Pase_euk"/>
</dbReference>
<dbReference type="EMBL" id="JABBWG010000001">
    <property type="protein sequence ID" value="KAG1827205.1"/>
    <property type="molecule type" value="Genomic_DNA"/>
</dbReference>
<dbReference type="Proteomes" id="UP000807769">
    <property type="component" value="Unassembled WGS sequence"/>
</dbReference>
<dbReference type="OrthoDB" id="6509975at2759"/>
<gene>
    <name evidence="5" type="ORF">BJ212DRAFT_1294539</name>
</gene>
<protein>
    <submittedName>
        <fullName evidence="5">Phosphoglycerate mutase-like protein</fullName>
    </submittedName>
</protein>
<dbReference type="PANTHER" id="PTHR20963:SF42">
    <property type="entry name" value="PHOSPHOGLYCERATE MUTASE-LIKE PROTEIN"/>
    <property type="match status" value="1"/>
</dbReference>
<keyword evidence="6" id="KW-1185">Reference proteome</keyword>
<reference evidence="5" key="1">
    <citation type="journal article" date="2020" name="New Phytol.">
        <title>Comparative genomics reveals dynamic genome evolution in host specialist ectomycorrhizal fungi.</title>
        <authorList>
            <person name="Lofgren L.A."/>
            <person name="Nguyen N.H."/>
            <person name="Vilgalys R."/>
            <person name="Ruytinx J."/>
            <person name="Liao H.L."/>
            <person name="Branco S."/>
            <person name="Kuo A."/>
            <person name="LaButti K."/>
            <person name="Lipzen A."/>
            <person name="Andreopoulos W."/>
            <person name="Pangilinan J."/>
            <person name="Riley R."/>
            <person name="Hundley H."/>
            <person name="Na H."/>
            <person name="Barry K."/>
            <person name="Grigoriev I.V."/>
            <person name="Stajich J.E."/>
            <person name="Kennedy P.G."/>
        </authorList>
    </citation>
    <scope>NUCLEOTIDE SEQUENCE</scope>
    <source>
        <strain evidence="5">MN1</strain>
    </source>
</reference>
<keyword evidence="2" id="KW-0325">Glycoprotein</keyword>
<feature type="active site" description="Nucleophile" evidence="3">
    <location>
        <position position="65"/>
    </location>
</feature>
<dbReference type="CDD" id="cd07061">
    <property type="entry name" value="HP_HAP_like"/>
    <property type="match status" value="1"/>
</dbReference>
<keyword evidence="1" id="KW-0378">Hydrolase</keyword>
<dbReference type="Gene3D" id="3.40.50.1240">
    <property type="entry name" value="Phosphoglycerate mutase-like"/>
    <property type="match status" value="1"/>
</dbReference>
<comment type="caution">
    <text evidence="5">The sequence shown here is derived from an EMBL/GenBank/DDBJ whole genome shotgun (WGS) entry which is preliminary data.</text>
</comment>
<dbReference type="AlphaFoldDB" id="A0A9P7ENU2"/>
<feature type="disulfide bond" evidence="4">
    <location>
        <begin position="238"/>
        <end position="251"/>
    </location>
</feature>
<evidence type="ECO:0000256" key="2">
    <source>
        <dbReference type="ARBA" id="ARBA00023180"/>
    </source>
</evidence>
<dbReference type="GeneID" id="64626232"/>
<feature type="disulfide bond" evidence="4">
    <location>
        <begin position="387"/>
        <end position="399"/>
    </location>
</feature>
<dbReference type="GO" id="GO:0003993">
    <property type="term" value="F:acid phosphatase activity"/>
    <property type="evidence" value="ECO:0007669"/>
    <property type="project" value="TreeGrafter"/>
</dbReference>
<dbReference type="SUPFAM" id="SSF53254">
    <property type="entry name" value="Phosphoglycerate mutase-like"/>
    <property type="match status" value="1"/>
</dbReference>
<evidence type="ECO:0000256" key="4">
    <source>
        <dbReference type="PIRSR" id="PIRSR000894-2"/>
    </source>
</evidence>